<organism evidence="2 3">
    <name type="scientific">Riccia sorocarpa</name>
    <dbReference type="NCBI Taxonomy" id="122646"/>
    <lineage>
        <taxon>Eukaryota</taxon>
        <taxon>Viridiplantae</taxon>
        <taxon>Streptophyta</taxon>
        <taxon>Embryophyta</taxon>
        <taxon>Marchantiophyta</taxon>
        <taxon>Marchantiopsida</taxon>
        <taxon>Marchantiidae</taxon>
        <taxon>Marchantiales</taxon>
        <taxon>Ricciaceae</taxon>
        <taxon>Riccia</taxon>
    </lineage>
</organism>
<name>A0ABD3I7U2_9MARC</name>
<evidence type="ECO:0000256" key="1">
    <source>
        <dbReference type="SAM" id="MobiDB-lite"/>
    </source>
</evidence>
<accession>A0ABD3I7U2</accession>
<proteinExistence type="predicted"/>
<dbReference type="AlphaFoldDB" id="A0ABD3I7U2"/>
<evidence type="ECO:0000313" key="3">
    <source>
        <dbReference type="Proteomes" id="UP001633002"/>
    </source>
</evidence>
<feature type="region of interest" description="Disordered" evidence="1">
    <location>
        <begin position="97"/>
        <end position="126"/>
    </location>
</feature>
<evidence type="ECO:0000313" key="2">
    <source>
        <dbReference type="EMBL" id="KAL3698336.1"/>
    </source>
</evidence>
<dbReference type="SUPFAM" id="SSF53448">
    <property type="entry name" value="Nucleotide-diphospho-sugar transferases"/>
    <property type="match status" value="1"/>
</dbReference>
<dbReference type="InterPro" id="IPR039741">
    <property type="entry name" value="UDP-sugar_pyrophosphorylase"/>
</dbReference>
<dbReference type="InterPro" id="IPR029044">
    <property type="entry name" value="Nucleotide-diphossugar_trans"/>
</dbReference>
<comment type="caution">
    <text evidence="2">The sequence shown here is derived from an EMBL/GenBank/DDBJ whole genome shotgun (WGS) entry which is preliminary data.</text>
</comment>
<sequence length="367" mass="40361">MRSKHMGKPVYQELELLEGREVGGKRPSWLITLRGYNSVEKASDLVGSTLLVSERPTLNDDEYYIPDPVGMAVILQRTGEEVPVVDQQRRLVEIDPPAGLLELKSPPTNESKRQKAKLKKDGKEKRKLPERLSGLKKKMLDYWADAHSGGTVDWDRISAAGLGRKEMSSLQSHLPTFLGGGTRLYVKGAIDLGLAGRKSLFQLQAERLLIVQELSRMVTNVTTKPCIPWIVMTIDATDTSTRAYFEDNEFWGLDRSQVALLEVVGEEEFAPVKNAPAAGVSDTVDTARCSVKSLTKRLPPLTASKTAICILASPSIYKSNIRVGHVVCRVEVRGRILCCPSRCAKSCLLKAASVMATGQQVGAETEE</sequence>
<dbReference type="PANTHER" id="PTHR11952:SF10">
    <property type="entry name" value="16S RRNA PROCESSING PROTEIN RIMM FAMILY"/>
    <property type="match status" value="1"/>
</dbReference>
<protein>
    <submittedName>
        <fullName evidence="2">Uncharacterized protein</fullName>
    </submittedName>
</protein>
<dbReference type="Gene3D" id="3.90.550.10">
    <property type="entry name" value="Spore Coat Polysaccharide Biosynthesis Protein SpsA, Chain A"/>
    <property type="match status" value="1"/>
</dbReference>
<keyword evidence="3" id="KW-1185">Reference proteome</keyword>
<dbReference type="EMBL" id="JBJQOH010000002">
    <property type="protein sequence ID" value="KAL3698336.1"/>
    <property type="molecule type" value="Genomic_DNA"/>
</dbReference>
<dbReference type="Proteomes" id="UP001633002">
    <property type="component" value="Unassembled WGS sequence"/>
</dbReference>
<dbReference type="PANTHER" id="PTHR11952">
    <property type="entry name" value="UDP- GLUCOSE PYROPHOSPHORYLASE"/>
    <property type="match status" value="1"/>
</dbReference>
<gene>
    <name evidence="2" type="ORF">R1sor_012412</name>
</gene>
<reference evidence="2 3" key="1">
    <citation type="submission" date="2024-09" db="EMBL/GenBank/DDBJ databases">
        <title>Chromosome-scale assembly of Riccia sorocarpa.</title>
        <authorList>
            <person name="Paukszto L."/>
        </authorList>
    </citation>
    <scope>NUCLEOTIDE SEQUENCE [LARGE SCALE GENOMIC DNA]</scope>
    <source>
        <strain evidence="2">LP-2024</strain>
        <tissue evidence="2">Aerial parts of the thallus</tissue>
    </source>
</reference>